<dbReference type="Proteomes" id="UP000549394">
    <property type="component" value="Unassembled WGS sequence"/>
</dbReference>
<feature type="binding site" evidence="8">
    <location>
        <begin position="150"/>
        <end position="151"/>
    </location>
    <ligand>
        <name>S-adenosyl-L-methionine</name>
        <dbReference type="ChEBI" id="CHEBI:59789"/>
    </ligand>
</feature>
<dbReference type="InterPro" id="IPR029063">
    <property type="entry name" value="SAM-dependent_MTases_sf"/>
</dbReference>
<dbReference type="SUPFAM" id="SSF53335">
    <property type="entry name" value="S-adenosyl-L-methionine-dependent methyltransferases"/>
    <property type="match status" value="1"/>
</dbReference>
<feature type="binding site" evidence="8">
    <location>
        <position position="54"/>
    </location>
    <ligand>
        <name>S-adenosyl-L-methionine</name>
        <dbReference type="ChEBI" id="CHEBI:59789"/>
    </ligand>
</feature>
<evidence type="ECO:0000313" key="9">
    <source>
        <dbReference type="EMBL" id="CAD5116177.1"/>
    </source>
</evidence>
<comment type="catalytic activity">
    <reaction evidence="1 7">
        <text>[phosphatase 2A protein]-C-terminal L-leucine + S-adenosyl-L-methionine = [phosphatase 2A protein]-C-terminal L-leucine methyl ester + S-adenosyl-L-homocysteine</text>
        <dbReference type="Rhea" id="RHEA:48544"/>
        <dbReference type="Rhea" id="RHEA-COMP:12134"/>
        <dbReference type="Rhea" id="RHEA-COMP:12135"/>
        <dbReference type="ChEBI" id="CHEBI:57856"/>
        <dbReference type="ChEBI" id="CHEBI:59789"/>
        <dbReference type="ChEBI" id="CHEBI:90516"/>
        <dbReference type="ChEBI" id="CHEBI:90517"/>
        <dbReference type="EC" id="2.1.1.233"/>
    </reaction>
</comment>
<evidence type="ECO:0000313" key="10">
    <source>
        <dbReference type="Proteomes" id="UP000549394"/>
    </source>
</evidence>
<dbReference type="AlphaFoldDB" id="A0A7I8VNM1"/>
<evidence type="ECO:0000256" key="7">
    <source>
        <dbReference type="PIRNR" id="PIRNR016305"/>
    </source>
</evidence>
<evidence type="ECO:0000256" key="1">
    <source>
        <dbReference type="ARBA" id="ARBA00000724"/>
    </source>
</evidence>
<dbReference type="GO" id="GO:0032259">
    <property type="term" value="P:methylation"/>
    <property type="evidence" value="ECO:0007669"/>
    <property type="project" value="UniProtKB-KW"/>
</dbReference>
<dbReference type="GO" id="GO:0009966">
    <property type="term" value="P:regulation of signal transduction"/>
    <property type="evidence" value="ECO:0007669"/>
    <property type="project" value="UniProtKB-ARBA"/>
</dbReference>
<dbReference type="Pfam" id="PF04072">
    <property type="entry name" value="LCM"/>
    <property type="match status" value="1"/>
</dbReference>
<comment type="similarity">
    <text evidence="3 7">Belongs to the methyltransferase superfamily. LCMT family.</text>
</comment>
<sequence length="317" mass="37189">MSFNDDAVQLTNDDASSCKLSAVQRGYWKDSYISFFYENPERKSPEISIGYYTRVHSVRYLLKEFIKKTEGNCQIVNLGAGYDTTYWNLKDDSLTPKSFIEVDFPAVTMKKCRIIKEQMDLLEKLQSEEDDIQLSRTEIHSNDYHLVSADIRELKQLEAKLQSCRIDTNLPTVFITECVLVYLDMEYSDRLLKWISTKFPTSAFINYEQVNMEDRFGEVMIVNLKRRNTELRGVEACQSVDTQINRFKRNGWKNVECLEMTNVYRNLSTSEKQRLEKLERFDEKDLLDQLLEHYCLMWANSDSNSVNLSDVTITDFT</sequence>
<dbReference type="GO" id="GO:0018423">
    <property type="term" value="F:protein C-terminal leucine carboxyl O-methyltransferase activity"/>
    <property type="evidence" value="ECO:0007669"/>
    <property type="project" value="UniProtKB-EC"/>
</dbReference>
<evidence type="ECO:0000256" key="6">
    <source>
        <dbReference type="ARBA" id="ARBA00022691"/>
    </source>
</evidence>
<dbReference type="FunFam" id="3.40.50.150:FF:000092">
    <property type="entry name" value="Leucine carboxyl methyltransferase 1"/>
    <property type="match status" value="1"/>
</dbReference>
<organism evidence="9 10">
    <name type="scientific">Dimorphilus gyrociliatus</name>
    <dbReference type="NCBI Taxonomy" id="2664684"/>
    <lineage>
        <taxon>Eukaryota</taxon>
        <taxon>Metazoa</taxon>
        <taxon>Spiralia</taxon>
        <taxon>Lophotrochozoa</taxon>
        <taxon>Annelida</taxon>
        <taxon>Polychaeta</taxon>
        <taxon>Polychaeta incertae sedis</taxon>
        <taxon>Dinophilidae</taxon>
        <taxon>Dimorphilus</taxon>
    </lineage>
</organism>
<keyword evidence="4 7" id="KW-0489">Methyltransferase</keyword>
<dbReference type="PANTHER" id="PTHR13600:SF33">
    <property type="entry name" value="LEUCINE CARBOXYL METHYLTRANSFERASE 1"/>
    <property type="match status" value="1"/>
</dbReference>
<keyword evidence="6 7" id="KW-0949">S-adenosyl-L-methionine</keyword>
<proteinExistence type="inferred from homology"/>
<keyword evidence="10" id="KW-1185">Reference proteome</keyword>
<comment type="caution">
    <text evidence="9">The sequence shown here is derived from an EMBL/GenBank/DDBJ whole genome shotgun (WGS) entry which is preliminary data.</text>
</comment>
<dbReference type="OrthoDB" id="203237at2759"/>
<dbReference type="InterPro" id="IPR016651">
    <property type="entry name" value="LCMT1"/>
</dbReference>
<dbReference type="PIRSF" id="PIRSF016305">
    <property type="entry name" value="LCM_mtfrase"/>
    <property type="match status" value="1"/>
</dbReference>
<evidence type="ECO:0000256" key="5">
    <source>
        <dbReference type="ARBA" id="ARBA00022679"/>
    </source>
</evidence>
<dbReference type="Gene3D" id="3.40.50.150">
    <property type="entry name" value="Vaccinia Virus protein VP39"/>
    <property type="match status" value="1"/>
</dbReference>
<dbReference type="EMBL" id="CAJFCJ010000006">
    <property type="protein sequence ID" value="CAD5116177.1"/>
    <property type="molecule type" value="Genomic_DNA"/>
</dbReference>
<dbReference type="InterPro" id="IPR007213">
    <property type="entry name" value="Ppm1/Ppm2/Tcmp"/>
</dbReference>
<dbReference type="EC" id="2.1.1.233" evidence="7"/>
<comment type="function">
    <text evidence="2 7">Methylates the carboxyl group of the C-terminal leucine residue of protein phosphatase 2A catalytic subunits to form alpha-leucine ester residues.</text>
</comment>
<accession>A0A7I8VNM1</accession>
<gene>
    <name evidence="9" type="ORF">DGYR_LOCUS4823</name>
</gene>
<feature type="binding site" evidence="8">
    <location>
        <position position="79"/>
    </location>
    <ligand>
        <name>S-adenosyl-L-methionine</name>
        <dbReference type="ChEBI" id="CHEBI:59789"/>
    </ligand>
</feature>
<evidence type="ECO:0000256" key="2">
    <source>
        <dbReference type="ARBA" id="ARBA00003455"/>
    </source>
</evidence>
<evidence type="ECO:0000256" key="4">
    <source>
        <dbReference type="ARBA" id="ARBA00022603"/>
    </source>
</evidence>
<protein>
    <recommendedName>
        <fullName evidence="7">Leucine carboxyl methyltransferase 1</fullName>
        <ecNumber evidence="7">2.1.1.233</ecNumber>
    </recommendedName>
</protein>
<feature type="binding site" evidence="8">
    <location>
        <position position="177"/>
    </location>
    <ligand>
        <name>S-adenosyl-L-methionine</name>
        <dbReference type="ChEBI" id="CHEBI:59789"/>
    </ligand>
</feature>
<evidence type="ECO:0000256" key="3">
    <source>
        <dbReference type="ARBA" id="ARBA00010703"/>
    </source>
</evidence>
<name>A0A7I8VNM1_9ANNE</name>
<dbReference type="PANTHER" id="PTHR13600">
    <property type="entry name" value="LEUCINE CARBOXYL METHYLTRANSFERASE"/>
    <property type="match status" value="1"/>
</dbReference>
<evidence type="ECO:0000256" key="8">
    <source>
        <dbReference type="PIRSR" id="PIRSR016305-1"/>
    </source>
</evidence>
<dbReference type="GO" id="GO:0005829">
    <property type="term" value="C:cytosol"/>
    <property type="evidence" value="ECO:0007669"/>
    <property type="project" value="TreeGrafter"/>
</dbReference>
<reference evidence="9 10" key="1">
    <citation type="submission" date="2020-08" db="EMBL/GenBank/DDBJ databases">
        <authorList>
            <person name="Hejnol A."/>
        </authorList>
    </citation>
    <scope>NUCLEOTIDE SEQUENCE [LARGE SCALE GENOMIC DNA]</scope>
</reference>
<keyword evidence="5 7" id="KW-0808">Transferase</keyword>